<comment type="similarity">
    <text evidence="2">Belongs to the glycosyltransferase 48 family.</text>
</comment>
<evidence type="ECO:0000313" key="14">
    <source>
        <dbReference type="EMBL" id="PVH21374.1"/>
    </source>
</evidence>
<keyword evidence="6 12" id="KW-0812">Transmembrane</keyword>
<feature type="transmembrane region" description="Helical" evidence="12">
    <location>
        <begin position="1108"/>
        <end position="1131"/>
    </location>
</feature>
<evidence type="ECO:0000256" key="1">
    <source>
        <dbReference type="ARBA" id="ARBA00004141"/>
    </source>
</evidence>
<proteinExistence type="inferred from homology"/>
<keyword evidence="7 12" id="KW-1133">Transmembrane helix</keyword>
<evidence type="ECO:0000256" key="10">
    <source>
        <dbReference type="ARBA" id="ARBA00047777"/>
    </source>
</evidence>
<dbReference type="PANTHER" id="PTHR12741">
    <property type="entry name" value="LYST-INTERACTING PROTEIN LIP5 DOPAMINE RESPONSIVE PROTEIN DRG-1"/>
    <property type="match status" value="1"/>
</dbReference>
<dbReference type="InterPro" id="IPR056261">
    <property type="entry name" value="FKS1-like_dom2"/>
</dbReference>
<dbReference type="InterPro" id="IPR026899">
    <property type="entry name" value="FKS1-like_dom1"/>
</dbReference>
<feature type="region of interest" description="Disordered" evidence="11">
    <location>
        <begin position="1"/>
        <end position="22"/>
    </location>
</feature>
<feature type="transmembrane region" description="Helical" evidence="12">
    <location>
        <begin position="1151"/>
        <end position="1169"/>
    </location>
</feature>
<feature type="region of interest" description="Disordered" evidence="11">
    <location>
        <begin position="1327"/>
        <end position="1378"/>
    </location>
</feature>
<feature type="region of interest" description="Disordered" evidence="11">
    <location>
        <begin position="1277"/>
        <end position="1298"/>
    </location>
</feature>
<evidence type="ECO:0000259" key="13">
    <source>
        <dbReference type="SMART" id="SM01205"/>
    </source>
</evidence>
<dbReference type="SMART" id="SM01205">
    <property type="entry name" value="FKS1_dom1"/>
    <property type="match status" value="1"/>
</dbReference>
<dbReference type="VEuPathDB" id="FungiDB:CXQ85_000351"/>
<dbReference type="GO" id="GO:0000148">
    <property type="term" value="C:1,3-beta-D-glucan synthase complex"/>
    <property type="evidence" value="ECO:0007669"/>
    <property type="project" value="InterPro"/>
</dbReference>
<feature type="region of interest" description="Disordered" evidence="11">
    <location>
        <begin position="1393"/>
        <end position="1443"/>
    </location>
</feature>
<protein>
    <recommendedName>
        <fullName evidence="3">1,3-beta-glucan synthase</fullName>
        <ecNumber evidence="3">2.4.1.34</ecNumber>
    </recommendedName>
    <alternativeName>
        <fullName evidence="9">1,3-beta-D-glucan-UDP glucosyltransferase</fullName>
    </alternativeName>
</protein>
<evidence type="ECO:0000256" key="9">
    <source>
        <dbReference type="ARBA" id="ARBA00031935"/>
    </source>
</evidence>
<feature type="domain" description="1,3-beta-glucan synthase component FKS1-like" evidence="13">
    <location>
        <begin position="163"/>
        <end position="275"/>
    </location>
</feature>
<gene>
    <name evidence="14" type="ORF">CXQ85_000351</name>
</gene>
<evidence type="ECO:0000256" key="3">
    <source>
        <dbReference type="ARBA" id="ARBA00012589"/>
    </source>
</evidence>
<feature type="transmembrane region" description="Helical" evidence="12">
    <location>
        <begin position="963"/>
        <end position="982"/>
    </location>
</feature>
<dbReference type="OrthoDB" id="19159at2759"/>
<dbReference type="Proteomes" id="UP000244309">
    <property type="component" value="Unassembled WGS sequence"/>
</dbReference>
<comment type="caution">
    <text evidence="14">The sequence shown here is derived from an EMBL/GenBank/DDBJ whole genome shotgun (WGS) entry which is preliminary data.</text>
</comment>
<evidence type="ECO:0000256" key="2">
    <source>
        <dbReference type="ARBA" id="ARBA00009040"/>
    </source>
</evidence>
<name>A0A2V1AUC1_9ASCO</name>
<evidence type="ECO:0000256" key="7">
    <source>
        <dbReference type="ARBA" id="ARBA00022989"/>
    </source>
</evidence>
<dbReference type="GeneID" id="37005684"/>
<feature type="compositionally biased region" description="Polar residues" evidence="11">
    <location>
        <begin position="1277"/>
        <end position="1286"/>
    </location>
</feature>
<evidence type="ECO:0000256" key="12">
    <source>
        <dbReference type="SAM" id="Phobius"/>
    </source>
</evidence>
<feature type="region of interest" description="Disordered" evidence="11">
    <location>
        <begin position="1605"/>
        <end position="1628"/>
    </location>
</feature>
<evidence type="ECO:0000256" key="11">
    <source>
        <dbReference type="SAM" id="MobiDB-lite"/>
    </source>
</evidence>
<feature type="compositionally biased region" description="Low complexity" evidence="11">
    <location>
        <begin position="1399"/>
        <end position="1411"/>
    </location>
</feature>
<feature type="compositionally biased region" description="Basic and acidic residues" evidence="11">
    <location>
        <begin position="1418"/>
        <end position="1443"/>
    </location>
</feature>
<dbReference type="GO" id="GO:0005886">
    <property type="term" value="C:plasma membrane"/>
    <property type="evidence" value="ECO:0007669"/>
    <property type="project" value="TreeGrafter"/>
</dbReference>
<evidence type="ECO:0000313" key="15">
    <source>
        <dbReference type="Proteomes" id="UP000244309"/>
    </source>
</evidence>
<dbReference type="EMBL" id="PKFO01000005">
    <property type="protein sequence ID" value="PVH21374.1"/>
    <property type="molecule type" value="Genomic_DNA"/>
</dbReference>
<sequence>MKHDLSDKVTSPESLPASASMVSPYPSWHKNNGAPMDVDSVKSVFDDLQAMFGFQKASSVNMFQYLMSLLESRSSRMPCNLALVSIHADYIGGDNANYKKWYFAAAYDLDHGYTDKKSIRAKWKELPQYLQGKHVPNGSKTDANGWWAMETSWRQRMRAYTEEDYLKQLALYLLIWGEANNVRFMPECLCFIYRCASDYMYSFQDEAPPGLPEFYFLDNIITPIYNYIRDQQFDAIDGKFFRKLGKDHSHTVGYDDVNSFFWFDQNLKKISLEDGTNLIDHPSETHYTLLHSVDWNNVFFKSYYETRSWFHLIVNFSRIWIIHLSMFWYFFTINTPVLYTKNYMPHLDNRPAPQVQLFFSAVLSYSSGTSTLKPWKTTFDRLPTLFLSKVHFPLCSSQKDNFAISKLWNCIVISLYRDHLVSVEQANRLVYQHDPTETPWRAPTIATPPNFFGSQDDGVASDAESVFSQSKESARRISFFARSLTCQWPESYSIEGLPSFTVLIPHYSETMVIGQKALLKERPGCKISLLDYLKKMHKKEWRSFVREAKLMDAVLSSSIPNTADSALGKDLVSPGSLPESAALEGKFVDECIDDIPYNSVGYKNSFPEFAKRTRIWASLRCQTLYRTITGFMNYQTALKALYFSETYSFESEHLADQAELELELDRFVSRKFRLLVSMQRYLDFDLEEQESVEMLRSCNPNLKICYIEKSGEFYYSVLLGSRNGSEEGTPLRIRLSGNPIIGDGKSDNQNHAVIFQRGEYLQTIDANQDNYIEECLKIKAVLAEFEEIQVDPSSTYEADIVNAVRPAPIAFLGAREFIFSEKTGVLGDIAAGKEQTFGTLFARTLSKVDAKLHYGHPDFINTIFMFTRGGISKAQKGLHLNEDIYSGMNAISRGGRIKHCDYYQCGKGRDMGFGSIVNFTTKIGAGMGEQSLSRELFNLGTTLPIDRFLSFYYAHAGFHINNVFIILSVELFLLIFLTIGALKFETISCEDIPGSLPTDPKFALREFILDYKHFLHWIFSEQTKANSSWSLFRKRHRSRFTGVKKKLLNVQGKHLVELNSPSRWSRLHLDVLYPAVEFCLYLVPYLFITAQSGVKNPTPVNPIMRVLILSLLPVVLNFIFLIVTFPVNFVLGNTLGLCCGKYPKMSRGLTFVWSLVNFAFSIQVVIHLHEYSIARTLCAFVCITKFQTWLRNVIYTLCLTKELDTSSVSSSWWSGKWSLKTLSWLVVTQPSRELFVKTTELTIGEEFDFETDGIPTLRPSQNDDLFGLEEDFGTLRLSPQKQSSNRPPARQLNHKPSLSPGFMMQFVESEEDHLSFDKDFNENDLFNPGDVLRQNGSLVTPKAKFSPGTASNPSPLRRRSLSDYSEGTDTAMTSEMDDDDFEEEIDDIFGKEESGIYSSGGRSNSNPNGSRAGQILSNKKEQLQRQAEKEEAEMYERYKQSRHSEGAINTLKLKDLNQAMSNNQINQDPLENERTVNYEYTRDDNEAFEDGFDLEQPLDLEISKFHRPSLKKKSLAREMSMPNFPKSLESSRPTKYKSSMDLAAFTRKDHPVFNSSNEIIKRLNRMPSFHNQTGRSEPKNDDEINRDMELRKKELLEKYMEITEKQKKLNTSPQRNKTASREPTNKRKGVGLVKFLNNQDNAPAVNPNNKMKYNPMHKLWEGNEHDLMRFEEPESDHPGRKPGLIRKQDFQQRTEKIQGNMRYDAENLRWVNTEDDDKENEKIFEDVPDLEPNDIPQYTRPDLNFDIHGRGVSTFTQRTVSTTSSDRSSALGRQNVGNEFQLSTKNLSRFEKEEAKIKRKTHNWFAPKEQYRLNKERTFSGDYFWEIRKMVCEEN</sequence>
<dbReference type="RefSeq" id="XP_025342314.1">
    <property type="nucleotide sequence ID" value="XM_025484099.1"/>
</dbReference>
<organism evidence="14 15">
    <name type="scientific">Candidozyma haemuli</name>
    <dbReference type="NCBI Taxonomy" id="45357"/>
    <lineage>
        <taxon>Eukaryota</taxon>
        <taxon>Fungi</taxon>
        <taxon>Dikarya</taxon>
        <taxon>Ascomycota</taxon>
        <taxon>Saccharomycotina</taxon>
        <taxon>Pichiomycetes</taxon>
        <taxon>Metschnikowiaceae</taxon>
        <taxon>Candidozyma</taxon>
    </lineage>
</organism>
<dbReference type="GO" id="GO:0006075">
    <property type="term" value="P:(1-&gt;3)-beta-D-glucan biosynthetic process"/>
    <property type="evidence" value="ECO:0007669"/>
    <property type="project" value="InterPro"/>
</dbReference>
<dbReference type="GO" id="GO:0051278">
    <property type="term" value="P:fungal-type cell wall polysaccharide biosynthetic process"/>
    <property type="evidence" value="ECO:0007669"/>
    <property type="project" value="TreeGrafter"/>
</dbReference>
<dbReference type="EC" id="2.4.1.34" evidence="3"/>
<evidence type="ECO:0000256" key="6">
    <source>
        <dbReference type="ARBA" id="ARBA00022692"/>
    </source>
</evidence>
<comment type="subcellular location">
    <subcellularLocation>
        <location evidence="1">Membrane</location>
        <topology evidence="1">Multi-pass membrane protein</topology>
    </subcellularLocation>
</comment>
<evidence type="ECO:0000256" key="8">
    <source>
        <dbReference type="ARBA" id="ARBA00023136"/>
    </source>
</evidence>
<dbReference type="Pfam" id="PF02364">
    <property type="entry name" value="Glucan_synthase"/>
    <property type="match status" value="2"/>
</dbReference>
<keyword evidence="4" id="KW-0328">Glycosyltransferase</keyword>
<dbReference type="PANTHER" id="PTHR12741:SF48">
    <property type="entry name" value="1,3-BETA-GLUCAN SYNTHASE COMPONENT FKS1-RELATED"/>
    <property type="match status" value="1"/>
</dbReference>
<comment type="catalytic activity">
    <reaction evidence="10">
        <text>[(1-&gt;3)-beta-D-glucosyl](n) + UDP-alpha-D-glucose = [(1-&gt;3)-beta-D-glucosyl](n+1) + UDP + H(+)</text>
        <dbReference type="Rhea" id="RHEA:21476"/>
        <dbReference type="Rhea" id="RHEA-COMP:11146"/>
        <dbReference type="Rhea" id="RHEA-COMP:14303"/>
        <dbReference type="ChEBI" id="CHEBI:15378"/>
        <dbReference type="ChEBI" id="CHEBI:37671"/>
        <dbReference type="ChEBI" id="CHEBI:58223"/>
        <dbReference type="ChEBI" id="CHEBI:58885"/>
        <dbReference type="EC" id="2.4.1.34"/>
    </reaction>
</comment>
<reference evidence="14 15" key="1">
    <citation type="submission" date="2017-12" db="EMBL/GenBank/DDBJ databases">
        <title>Genome Sequence of a Multidrug-Resistant Candida haemulonii Isolate from a Patient with Chronic Leg Ulcers in Israel.</title>
        <authorList>
            <person name="Chow N.A."/>
            <person name="Gade L."/>
            <person name="Batra D."/>
            <person name="Rowe L.A."/>
            <person name="Ben-Ami R."/>
            <person name="Loparev V.N."/>
            <person name="Litvintseva A.P."/>
        </authorList>
    </citation>
    <scope>NUCLEOTIDE SEQUENCE [LARGE SCALE GENOMIC DNA]</scope>
    <source>
        <strain evidence="14 15">B11899</strain>
    </source>
</reference>
<dbReference type="STRING" id="45357.A0A2V1AUC1"/>
<keyword evidence="15" id="KW-1185">Reference proteome</keyword>
<keyword evidence="8 12" id="KW-0472">Membrane</keyword>
<dbReference type="InterPro" id="IPR003440">
    <property type="entry name" value="Glyco_trans_48_dom"/>
</dbReference>
<evidence type="ECO:0000256" key="5">
    <source>
        <dbReference type="ARBA" id="ARBA00022679"/>
    </source>
</evidence>
<accession>A0A2V1AUC1</accession>
<evidence type="ECO:0000256" key="4">
    <source>
        <dbReference type="ARBA" id="ARBA00022676"/>
    </source>
</evidence>
<feature type="transmembrane region" description="Helical" evidence="12">
    <location>
        <begin position="1071"/>
        <end position="1088"/>
    </location>
</feature>
<dbReference type="Pfam" id="PF23605">
    <property type="entry name" value="FKS1_dom2"/>
    <property type="match status" value="1"/>
</dbReference>
<keyword evidence="5" id="KW-0808">Transferase</keyword>
<dbReference type="Pfam" id="PF14288">
    <property type="entry name" value="FKS1_dom1"/>
    <property type="match status" value="1"/>
</dbReference>
<feature type="compositionally biased region" description="Polar residues" evidence="11">
    <location>
        <begin position="1363"/>
        <end position="1373"/>
    </location>
</feature>
<dbReference type="GO" id="GO:0003843">
    <property type="term" value="F:1,3-beta-D-glucan synthase activity"/>
    <property type="evidence" value="ECO:0007669"/>
    <property type="project" value="UniProtKB-EC"/>
</dbReference>